<dbReference type="Proteomes" id="UP000434957">
    <property type="component" value="Unassembled WGS sequence"/>
</dbReference>
<comment type="caution">
    <text evidence="1">The sequence shown here is derived from an EMBL/GenBank/DDBJ whole genome shotgun (WGS) entry which is preliminary data.</text>
</comment>
<keyword evidence="2" id="KW-1185">Reference proteome</keyword>
<evidence type="ECO:0000313" key="1">
    <source>
        <dbReference type="EMBL" id="KAE9270869.1"/>
    </source>
</evidence>
<name>A0A6A4BDY6_9STRA</name>
<sequence>MKMKRTKEAATWMLKAKAVPVKTKEDEEVARDIAALMKQLKL</sequence>
<dbReference type="EMBL" id="QXFT01005873">
    <property type="protein sequence ID" value="KAE9270869.1"/>
    <property type="molecule type" value="Genomic_DNA"/>
</dbReference>
<evidence type="ECO:0000313" key="2">
    <source>
        <dbReference type="Proteomes" id="UP000434957"/>
    </source>
</evidence>
<reference evidence="1 2" key="1">
    <citation type="submission" date="2018-08" db="EMBL/GenBank/DDBJ databases">
        <title>Genomic investigation of the strawberry pathogen Phytophthora fragariae indicates pathogenicity is determined by transcriptional variation in three key races.</title>
        <authorList>
            <person name="Adams T.M."/>
            <person name="Armitage A.D."/>
            <person name="Sobczyk M.K."/>
            <person name="Bates H.J."/>
            <person name="Dunwell J.M."/>
            <person name="Nellist C.F."/>
            <person name="Harrison R.J."/>
        </authorList>
    </citation>
    <scope>NUCLEOTIDE SEQUENCE [LARGE SCALE GENOMIC DNA]</scope>
    <source>
        <strain evidence="1 2">SCRP333</strain>
    </source>
</reference>
<proteinExistence type="predicted"/>
<gene>
    <name evidence="1" type="ORF">PR003_g30689</name>
</gene>
<organism evidence="1 2">
    <name type="scientific">Phytophthora rubi</name>
    <dbReference type="NCBI Taxonomy" id="129364"/>
    <lineage>
        <taxon>Eukaryota</taxon>
        <taxon>Sar</taxon>
        <taxon>Stramenopiles</taxon>
        <taxon>Oomycota</taxon>
        <taxon>Peronosporomycetes</taxon>
        <taxon>Peronosporales</taxon>
        <taxon>Peronosporaceae</taxon>
        <taxon>Phytophthora</taxon>
    </lineage>
</organism>
<accession>A0A6A4BDY6</accession>
<protein>
    <submittedName>
        <fullName evidence="1">Uncharacterized protein</fullName>
    </submittedName>
</protein>
<dbReference type="AlphaFoldDB" id="A0A6A4BDY6"/>